<dbReference type="EMBL" id="BAAAUD010000040">
    <property type="protein sequence ID" value="GAA2951380.1"/>
    <property type="molecule type" value="Genomic_DNA"/>
</dbReference>
<reference evidence="1 2" key="1">
    <citation type="journal article" date="2019" name="Int. J. Syst. Evol. Microbiol.">
        <title>The Global Catalogue of Microorganisms (GCM) 10K type strain sequencing project: providing services to taxonomists for standard genome sequencing and annotation.</title>
        <authorList>
            <consortium name="The Broad Institute Genomics Platform"/>
            <consortium name="The Broad Institute Genome Sequencing Center for Infectious Disease"/>
            <person name="Wu L."/>
            <person name="Ma J."/>
        </authorList>
    </citation>
    <scope>NUCLEOTIDE SEQUENCE [LARGE SCALE GENOMIC DNA]</scope>
    <source>
        <strain evidence="1 2">JCM 9088</strain>
    </source>
</reference>
<protein>
    <submittedName>
        <fullName evidence="1">Uncharacterized protein</fullName>
    </submittedName>
</protein>
<comment type="caution">
    <text evidence="1">The sequence shown here is derived from an EMBL/GenBank/DDBJ whole genome shotgun (WGS) entry which is preliminary data.</text>
</comment>
<dbReference type="Proteomes" id="UP001500403">
    <property type="component" value="Unassembled WGS sequence"/>
</dbReference>
<keyword evidence="2" id="KW-1185">Reference proteome</keyword>
<proteinExistence type="predicted"/>
<organism evidence="1 2">
    <name type="scientific">Streptomyces enissocaesilis</name>
    <dbReference type="NCBI Taxonomy" id="332589"/>
    <lineage>
        <taxon>Bacteria</taxon>
        <taxon>Bacillati</taxon>
        <taxon>Actinomycetota</taxon>
        <taxon>Actinomycetes</taxon>
        <taxon>Kitasatosporales</taxon>
        <taxon>Streptomycetaceae</taxon>
        <taxon>Streptomyces</taxon>
        <taxon>Streptomyces rochei group</taxon>
    </lineage>
</organism>
<name>A0ABN3XHI6_9ACTN</name>
<evidence type="ECO:0000313" key="2">
    <source>
        <dbReference type="Proteomes" id="UP001500403"/>
    </source>
</evidence>
<sequence length="61" mass="6217">MQENAVEGAVEESAGLAGLVFTPQPHTETGRTATALRFAAAFEDRAAVAIARPVGGECESG</sequence>
<accession>A0ABN3XHI6</accession>
<evidence type="ECO:0000313" key="1">
    <source>
        <dbReference type="EMBL" id="GAA2951380.1"/>
    </source>
</evidence>
<gene>
    <name evidence="1" type="ORF">GCM10010446_40760</name>
</gene>